<dbReference type="Proteomes" id="UP001234202">
    <property type="component" value="Unassembled WGS sequence"/>
</dbReference>
<sequence>MQVPLSTHAWPSTNFPRVLCRSSRLIFRNLPPSLTPQSLRSHLTDPPSASSSTTNLSECTITDLKHVAKRRFAFVGYVDEEQARRVKDWFDGTYLGSSKIKVEFVRDEALKPSPAQEKRARPQETESAPPAAAAEEAEHKEPTQKDKRLQEFMDVMKNKDTTDPSQLVPTTNAADVSKLDSGVAGIVDVVGEGQKDDEEVDDAEWLRRRQAQAAGKAADTAHPASTTAADTTQVAGPQATTSTPPALTEEQQILSTSRLFVRNLSFLTTPDALRTQFSQFGELEEVHVPLSSTTKQPIGTAFVQYKNPQDAVAAWKQMDGRTYMGRLVHIIPGRPKFGQQQGQGEEGQAVISGRVIGKDTERNVKADIDKKRKDASGKGLNWATLYMNSDAVAASVAARMGISKADILNPDSTLQSASENEKLSHVGSAVKLALAETSVIAETKKYFEEHGVVLDRLTETSDAAAEGVAAARPKRTPRSKTTLLIKNIPFGTDIQLLTGLFEPHGTIKRLLMPPTGTLAVVEFEEEDAAASAFRAVNYRRLGSAVVYLEKAPEGLIDADARLPEEPSTRERVEPMSEADLIRRKVEAAEVTEDVAADAVGEAGSTLFVKNLAWATTTERLQQVFSALPAFSFARVSTKPDPKNPAGARLSMGFGFLGFTSKEAALKAMNGLKGYKLDGHDLEFKFAMRDGDGEGRESKADAVAGKQAKSKTTKMIVKNVPFEASKNDIRDLFSAFGTLKSCRLPKKHNSTGRGFAFLDFTTRHEAEAAMNALKHTHLLGRHLVLEWSEGDDLATKEVEKLRAKTKSQFVADGETGGPSKKRKLDLRKDTDPDDVDM</sequence>
<proteinExistence type="predicted"/>
<evidence type="ECO:0000313" key="1">
    <source>
        <dbReference type="EMBL" id="KAJ9119809.1"/>
    </source>
</evidence>
<keyword evidence="2" id="KW-1185">Reference proteome</keyword>
<name>A0ACC2X8R5_9TREE</name>
<evidence type="ECO:0000313" key="2">
    <source>
        <dbReference type="Proteomes" id="UP001234202"/>
    </source>
</evidence>
<accession>A0ACC2X8R5</accession>
<comment type="caution">
    <text evidence="1">The sequence shown here is derived from an EMBL/GenBank/DDBJ whole genome shotgun (WGS) entry which is preliminary data.</text>
</comment>
<gene>
    <name evidence="1" type="ORF">QFC24_005522</name>
</gene>
<reference evidence="1" key="1">
    <citation type="submission" date="2023-04" db="EMBL/GenBank/DDBJ databases">
        <title>Draft Genome sequencing of Naganishia species isolated from polar environments using Oxford Nanopore Technology.</title>
        <authorList>
            <person name="Leo P."/>
            <person name="Venkateswaran K."/>
        </authorList>
    </citation>
    <scope>NUCLEOTIDE SEQUENCE</scope>
    <source>
        <strain evidence="1">DBVPG 5303</strain>
    </source>
</reference>
<organism evidence="1 2">
    <name type="scientific">Naganishia onofrii</name>
    <dbReference type="NCBI Taxonomy" id="1851511"/>
    <lineage>
        <taxon>Eukaryota</taxon>
        <taxon>Fungi</taxon>
        <taxon>Dikarya</taxon>
        <taxon>Basidiomycota</taxon>
        <taxon>Agaricomycotina</taxon>
        <taxon>Tremellomycetes</taxon>
        <taxon>Filobasidiales</taxon>
        <taxon>Filobasidiaceae</taxon>
        <taxon>Naganishia</taxon>
    </lineage>
</organism>
<dbReference type="EMBL" id="JASBWV010000023">
    <property type="protein sequence ID" value="KAJ9119809.1"/>
    <property type="molecule type" value="Genomic_DNA"/>
</dbReference>
<protein>
    <submittedName>
        <fullName evidence="1">Uncharacterized protein</fullName>
    </submittedName>
</protein>